<proteinExistence type="predicted"/>
<evidence type="ECO:0000313" key="4">
    <source>
        <dbReference type="Proteomes" id="UP000177230"/>
    </source>
</evidence>
<reference evidence="3 4" key="1">
    <citation type="journal article" date="2016" name="Nat. Commun.">
        <title>Thousands of microbial genomes shed light on interconnected biogeochemical processes in an aquifer system.</title>
        <authorList>
            <person name="Anantharaman K."/>
            <person name="Brown C.T."/>
            <person name="Hug L.A."/>
            <person name="Sharon I."/>
            <person name="Castelle C.J."/>
            <person name="Probst A.J."/>
            <person name="Thomas B.C."/>
            <person name="Singh A."/>
            <person name="Wilkins M.J."/>
            <person name="Karaoz U."/>
            <person name="Brodie E.L."/>
            <person name="Williams K.H."/>
            <person name="Hubbard S.S."/>
            <person name="Banfield J.F."/>
        </authorList>
    </citation>
    <scope>NUCLEOTIDE SEQUENCE [LARGE SCALE GENOMIC DNA]</scope>
</reference>
<accession>A0A1F5RDK8</accession>
<comment type="caution">
    <text evidence="3">The sequence shown here is derived from an EMBL/GenBank/DDBJ whole genome shotgun (WGS) entry which is preliminary data.</text>
</comment>
<organism evidence="3 4">
    <name type="scientific">Candidatus Edwardsbacteria bacterium GWF2_54_11</name>
    <dbReference type="NCBI Taxonomy" id="1817851"/>
    <lineage>
        <taxon>Bacteria</taxon>
        <taxon>Candidatus Edwardsiibacteriota</taxon>
    </lineage>
</organism>
<dbReference type="InterPro" id="IPR011990">
    <property type="entry name" value="TPR-like_helical_dom_sf"/>
</dbReference>
<evidence type="ECO:0000256" key="2">
    <source>
        <dbReference type="SAM" id="SignalP"/>
    </source>
</evidence>
<keyword evidence="2" id="KW-0732">Signal</keyword>
<dbReference type="EMBL" id="MFFM01000034">
    <property type="protein sequence ID" value="OGF12141.1"/>
    <property type="molecule type" value="Genomic_DNA"/>
</dbReference>
<dbReference type="SUPFAM" id="SSF48452">
    <property type="entry name" value="TPR-like"/>
    <property type="match status" value="1"/>
</dbReference>
<dbReference type="Proteomes" id="UP000177230">
    <property type="component" value="Unassembled WGS sequence"/>
</dbReference>
<dbReference type="Gene3D" id="1.25.40.10">
    <property type="entry name" value="Tetratricopeptide repeat domain"/>
    <property type="match status" value="1"/>
</dbReference>
<protein>
    <submittedName>
        <fullName evidence="3">Uncharacterized protein</fullName>
    </submittedName>
</protein>
<feature type="repeat" description="TPR" evidence="1">
    <location>
        <begin position="521"/>
        <end position="554"/>
    </location>
</feature>
<evidence type="ECO:0000313" key="3">
    <source>
        <dbReference type="EMBL" id="OGF12141.1"/>
    </source>
</evidence>
<dbReference type="InterPro" id="IPR019734">
    <property type="entry name" value="TPR_rpt"/>
</dbReference>
<dbReference type="PROSITE" id="PS50005">
    <property type="entry name" value="TPR"/>
    <property type="match status" value="1"/>
</dbReference>
<name>A0A1F5RDK8_9BACT</name>
<dbReference type="InterPro" id="IPR008969">
    <property type="entry name" value="CarboxyPept-like_regulatory"/>
</dbReference>
<dbReference type="Gene3D" id="2.60.40.1120">
    <property type="entry name" value="Carboxypeptidase-like, regulatory domain"/>
    <property type="match status" value="2"/>
</dbReference>
<dbReference type="SUPFAM" id="SSF49464">
    <property type="entry name" value="Carboxypeptidase regulatory domain-like"/>
    <property type="match status" value="2"/>
</dbReference>
<dbReference type="AlphaFoldDB" id="A0A1F5RDK8"/>
<feature type="signal peptide" evidence="2">
    <location>
        <begin position="1"/>
        <end position="20"/>
    </location>
</feature>
<sequence length="573" mass="61337">MKLLFRLTVVLALTAALSWAARFPIIGGPGLVHLQSAKTGSMFGYRTVNSFSSYGQQRVSYLAGAENSYNDIWSYQLLSFAPLPNMSLLLSGVAHGEQWTITSPGGEGLDNTLGCPGDITISGKYSLALADQMVDLGIMPIISVPVDKDKYDDGPSQTGQLDFGAKILGDINLRQSTLYANLGFLTRGDQRPQVPAGAGYEYGFSQKFSAFAEVSSELRMGSAKDSLPDSLVLSGRGYDRTEARFTPGIHYVPLDILGISLSADIGLTRASAPWQINLGLDFPASAGRAISGVITGAIAGMIKDRDTGVPMKGMITFPGAGLPGSVSDDIGKYLTELPPGDYKIHIYANGYRWLERKIKVEPGKKEKWDLTLKRKLGTIKGTVVDAATGQPVAASFSFVGKDLPEFSSDPRTGEYNTQAPPGKYSLSISAEGYRSQSIEVAARDRKDAVNELALQPIAAAPVAYNTTARRTYQPPAVSAPAAPPAKPAVTRKTALQPAAVEKPKAAAPKPAASAKLSADQITDLYKTGVKQYMNEEYDQAVKTFQQLLKSDPGHAKAKDYLAKAKDRLKKIKG</sequence>
<keyword evidence="1" id="KW-0802">TPR repeat</keyword>
<feature type="chain" id="PRO_5009520759" evidence="2">
    <location>
        <begin position="21"/>
        <end position="573"/>
    </location>
</feature>
<gene>
    <name evidence="3" type="ORF">A2024_03915</name>
</gene>
<evidence type="ECO:0000256" key="1">
    <source>
        <dbReference type="PROSITE-ProRule" id="PRU00339"/>
    </source>
</evidence>